<organism evidence="2 3">
    <name type="scientific">Sistotremastrum suecicum HHB10207 ss-3</name>
    <dbReference type="NCBI Taxonomy" id="1314776"/>
    <lineage>
        <taxon>Eukaryota</taxon>
        <taxon>Fungi</taxon>
        <taxon>Dikarya</taxon>
        <taxon>Basidiomycota</taxon>
        <taxon>Agaricomycotina</taxon>
        <taxon>Agaricomycetes</taxon>
        <taxon>Sistotremastrales</taxon>
        <taxon>Sistotremastraceae</taxon>
        <taxon>Sistotremastrum</taxon>
    </lineage>
</organism>
<evidence type="ECO:0000256" key="1">
    <source>
        <dbReference type="SAM" id="MobiDB-lite"/>
    </source>
</evidence>
<feature type="region of interest" description="Disordered" evidence="1">
    <location>
        <begin position="98"/>
        <end position="190"/>
    </location>
</feature>
<name>A0A166D9H0_9AGAM</name>
<sequence>MKVFRRRKSQSNVGLPSPHNISIPPPMPNPLKDSPGTPYQETTPLYERFASKGPVYIPPPFLGDDGRSMGPGAQKTMREREEREALAIKLAREARQLDNPLFDDGGPVQNVVVAPPGSDARVNRPISGPTTIMPREPREARSSVSQAYGGAGATQVTPRHSSLNLDSKPLPDPTAQQGEPYALLVFRGTE</sequence>
<accession>A0A166D9H0</accession>
<proteinExistence type="predicted"/>
<dbReference type="AlphaFoldDB" id="A0A166D9H0"/>
<feature type="compositionally biased region" description="Polar residues" evidence="1">
    <location>
        <begin position="154"/>
        <end position="165"/>
    </location>
</feature>
<dbReference type="EMBL" id="KV428066">
    <property type="protein sequence ID" value="KZT38280.1"/>
    <property type="molecule type" value="Genomic_DNA"/>
</dbReference>
<feature type="region of interest" description="Disordered" evidence="1">
    <location>
        <begin position="56"/>
        <end position="82"/>
    </location>
</feature>
<protein>
    <submittedName>
        <fullName evidence="2">Uncharacterized protein</fullName>
    </submittedName>
</protein>
<reference evidence="2 3" key="1">
    <citation type="journal article" date="2016" name="Mol. Biol. Evol.">
        <title>Comparative Genomics of Early-Diverging Mushroom-Forming Fungi Provides Insights into the Origins of Lignocellulose Decay Capabilities.</title>
        <authorList>
            <person name="Nagy L.G."/>
            <person name="Riley R."/>
            <person name="Tritt A."/>
            <person name="Adam C."/>
            <person name="Daum C."/>
            <person name="Floudas D."/>
            <person name="Sun H."/>
            <person name="Yadav J.S."/>
            <person name="Pangilinan J."/>
            <person name="Larsson K.H."/>
            <person name="Matsuura K."/>
            <person name="Barry K."/>
            <person name="Labutti K."/>
            <person name="Kuo R."/>
            <person name="Ohm R.A."/>
            <person name="Bhattacharya S.S."/>
            <person name="Shirouzu T."/>
            <person name="Yoshinaga Y."/>
            <person name="Martin F.M."/>
            <person name="Grigoriev I.V."/>
            <person name="Hibbett D.S."/>
        </authorList>
    </citation>
    <scope>NUCLEOTIDE SEQUENCE [LARGE SCALE GENOMIC DNA]</scope>
    <source>
        <strain evidence="2 3">HHB10207 ss-3</strain>
    </source>
</reference>
<feature type="region of interest" description="Disordered" evidence="1">
    <location>
        <begin position="1"/>
        <end position="44"/>
    </location>
</feature>
<keyword evidence="3" id="KW-1185">Reference proteome</keyword>
<gene>
    <name evidence="2" type="ORF">SISSUDRAFT_1047222</name>
</gene>
<evidence type="ECO:0000313" key="2">
    <source>
        <dbReference type="EMBL" id="KZT38280.1"/>
    </source>
</evidence>
<evidence type="ECO:0000313" key="3">
    <source>
        <dbReference type="Proteomes" id="UP000076798"/>
    </source>
</evidence>
<dbReference type="Proteomes" id="UP000076798">
    <property type="component" value="Unassembled WGS sequence"/>
</dbReference>